<dbReference type="EMBL" id="FZMP01000017">
    <property type="protein sequence ID" value="SNQ59298.1"/>
    <property type="molecule type" value="Genomic_DNA"/>
</dbReference>
<gene>
    <name evidence="2" type="ORF">MNV_1130005</name>
</gene>
<evidence type="ECO:0000313" key="3">
    <source>
        <dbReference type="Proteomes" id="UP000218615"/>
    </source>
</evidence>
<dbReference type="AlphaFoldDB" id="A0A284VJ54"/>
<dbReference type="NCBIfam" id="TIGR00304">
    <property type="entry name" value="TIGR00304 family membrane protein"/>
    <property type="match status" value="1"/>
</dbReference>
<proteinExistence type="predicted"/>
<name>A0A284VJ54_9EURY</name>
<feature type="transmembrane region" description="Helical" evidence="1">
    <location>
        <begin position="50"/>
        <end position="69"/>
    </location>
</feature>
<dbReference type="STRING" id="1392998.ANME2D_01661"/>
<organism evidence="2 3">
    <name type="scientific">Candidatus Methanoperedens nitratireducens</name>
    <dbReference type="NCBI Taxonomy" id="1392998"/>
    <lineage>
        <taxon>Archaea</taxon>
        <taxon>Methanobacteriati</taxon>
        <taxon>Methanobacteriota</taxon>
        <taxon>Stenosarchaea group</taxon>
        <taxon>Methanomicrobia</taxon>
        <taxon>Methanosarcinales</taxon>
        <taxon>ANME-2 cluster</taxon>
        <taxon>Candidatus Methanoperedentaceae</taxon>
        <taxon>Candidatus Methanoperedens</taxon>
    </lineage>
</organism>
<keyword evidence="1" id="KW-0812">Transmembrane</keyword>
<sequence length="74" mass="7688">MTNIIKSGILLILIGFALVLIGAALSASNVTFGGLIMIGPIPIAFGSSPEITVVAMVIGLLLMLMFFILGRRNA</sequence>
<protein>
    <recommendedName>
        <fullName evidence="4">TIGR00304 family protein</fullName>
    </recommendedName>
</protein>
<dbReference type="Proteomes" id="UP000218615">
    <property type="component" value="Unassembled WGS sequence"/>
</dbReference>
<dbReference type="Pfam" id="PF01998">
    <property type="entry name" value="DUF131"/>
    <property type="match status" value="1"/>
</dbReference>
<reference evidence="3" key="1">
    <citation type="submission" date="2017-06" db="EMBL/GenBank/DDBJ databases">
        <authorList>
            <person name="Cremers G."/>
        </authorList>
    </citation>
    <scope>NUCLEOTIDE SEQUENCE [LARGE SCALE GENOMIC DNA]</scope>
</reference>
<keyword evidence="1" id="KW-0472">Membrane</keyword>
<dbReference type="InterPro" id="IPR002849">
    <property type="entry name" value="DUF131"/>
</dbReference>
<evidence type="ECO:0008006" key="4">
    <source>
        <dbReference type="Google" id="ProtNLM"/>
    </source>
</evidence>
<evidence type="ECO:0000313" key="2">
    <source>
        <dbReference type="EMBL" id="SNQ59298.1"/>
    </source>
</evidence>
<accession>A0A284VJ54</accession>
<keyword evidence="3" id="KW-1185">Reference proteome</keyword>
<keyword evidence="1" id="KW-1133">Transmembrane helix</keyword>
<dbReference type="RefSeq" id="WP_096203694.1">
    <property type="nucleotide sequence ID" value="NZ_FZMP01000017.1"/>
</dbReference>
<evidence type="ECO:0000256" key="1">
    <source>
        <dbReference type="SAM" id="Phobius"/>
    </source>
</evidence>
<dbReference type="OrthoDB" id="43783at2157"/>